<dbReference type="Pfam" id="PF00385">
    <property type="entry name" value="Chromo"/>
    <property type="match status" value="1"/>
</dbReference>
<dbReference type="Pfam" id="PF01393">
    <property type="entry name" value="Chromo_shadow"/>
    <property type="match status" value="1"/>
</dbReference>
<dbReference type="PANTHER" id="PTHR22812">
    <property type="entry name" value="CHROMOBOX PROTEIN"/>
    <property type="match status" value="1"/>
</dbReference>
<gene>
    <name evidence="6" type="ORF">N7492_005836</name>
</gene>
<dbReference type="OrthoDB" id="433924at2759"/>
<protein>
    <recommendedName>
        <fullName evidence="5">Chromo domain-containing protein</fullName>
    </recommendedName>
</protein>
<comment type="subunit">
    <text evidence="2">Component of the NuA4 histone acetyltransferase complex.</text>
</comment>
<feature type="compositionally biased region" description="Basic residues" evidence="4">
    <location>
        <begin position="100"/>
        <end position="113"/>
    </location>
</feature>
<dbReference type="EMBL" id="JAPQKO010000003">
    <property type="protein sequence ID" value="KAJ5173243.1"/>
    <property type="molecule type" value="Genomic_DNA"/>
</dbReference>
<dbReference type="Proteomes" id="UP001146351">
    <property type="component" value="Unassembled WGS sequence"/>
</dbReference>
<dbReference type="SUPFAM" id="SSF54160">
    <property type="entry name" value="Chromo domain-like"/>
    <property type="match status" value="2"/>
</dbReference>
<keyword evidence="7" id="KW-1185">Reference proteome</keyword>
<evidence type="ECO:0000256" key="2">
    <source>
        <dbReference type="ARBA" id="ARBA00011353"/>
    </source>
</evidence>
<feature type="domain" description="Chromo" evidence="5">
    <location>
        <begin position="43"/>
        <end position="105"/>
    </location>
</feature>
<proteinExistence type="predicted"/>
<feature type="region of interest" description="Disordered" evidence="4">
    <location>
        <begin position="93"/>
        <end position="168"/>
    </location>
</feature>
<dbReference type="InterPro" id="IPR000953">
    <property type="entry name" value="Chromo/chromo_shadow_dom"/>
</dbReference>
<dbReference type="InterPro" id="IPR016197">
    <property type="entry name" value="Chromo-like_dom_sf"/>
</dbReference>
<dbReference type="Gene3D" id="2.40.50.40">
    <property type="match status" value="2"/>
</dbReference>
<keyword evidence="3" id="KW-0539">Nucleus</keyword>
<feature type="region of interest" description="Disordered" evidence="4">
    <location>
        <begin position="1"/>
        <end position="41"/>
    </location>
</feature>
<dbReference type="InterPro" id="IPR023779">
    <property type="entry name" value="Chromodomain_CS"/>
</dbReference>
<sequence>MPPPVEDVSDEENGDIPFTDAKEKATDDSQSDGDDDEEEEGVYIVERITEHNWLADGSLSLLVKWKGYEDPSDLTWEPEDGLKEGAKDVLQAYYKEIGGRPKKPAGKPGRKRKSMADDKASTSSTGPAATESKKRRKSSPKPTSKDTATPVISEDESSEESTWVPKGKNWDKEIRSVDTIMRDPDNQGLYAFLLWNNGKRSRVAIESCYDRCPRKMLKFYESHLVFKDG</sequence>
<dbReference type="AlphaFoldDB" id="A0A9W9LSI7"/>
<dbReference type="PROSITE" id="PS50013">
    <property type="entry name" value="CHROMO_2"/>
    <property type="match status" value="1"/>
</dbReference>
<dbReference type="GO" id="GO:0005634">
    <property type="term" value="C:nucleus"/>
    <property type="evidence" value="ECO:0007669"/>
    <property type="project" value="UniProtKB-SubCell"/>
</dbReference>
<evidence type="ECO:0000256" key="4">
    <source>
        <dbReference type="SAM" id="MobiDB-lite"/>
    </source>
</evidence>
<dbReference type="SMART" id="SM00298">
    <property type="entry name" value="CHROMO"/>
    <property type="match status" value="1"/>
</dbReference>
<dbReference type="InterPro" id="IPR008251">
    <property type="entry name" value="Chromo_shadow_dom"/>
</dbReference>
<feature type="compositionally biased region" description="Acidic residues" evidence="4">
    <location>
        <begin position="29"/>
        <end position="41"/>
    </location>
</feature>
<dbReference type="GO" id="GO:0006338">
    <property type="term" value="P:chromatin remodeling"/>
    <property type="evidence" value="ECO:0007669"/>
    <property type="project" value="UniProtKB-ARBA"/>
</dbReference>
<dbReference type="InterPro" id="IPR023780">
    <property type="entry name" value="Chromo_domain"/>
</dbReference>
<evidence type="ECO:0000256" key="1">
    <source>
        <dbReference type="ARBA" id="ARBA00004123"/>
    </source>
</evidence>
<evidence type="ECO:0000313" key="6">
    <source>
        <dbReference type="EMBL" id="KAJ5173243.1"/>
    </source>
</evidence>
<dbReference type="CDD" id="cd00024">
    <property type="entry name" value="CD_CSD"/>
    <property type="match status" value="1"/>
</dbReference>
<organism evidence="6 7">
    <name type="scientific">Penicillium capsulatum</name>
    <dbReference type="NCBI Taxonomy" id="69766"/>
    <lineage>
        <taxon>Eukaryota</taxon>
        <taxon>Fungi</taxon>
        <taxon>Dikarya</taxon>
        <taxon>Ascomycota</taxon>
        <taxon>Pezizomycotina</taxon>
        <taxon>Eurotiomycetes</taxon>
        <taxon>Eurotiomycetidae</taxon>
        <taxon>Eurotiales</taxon>
        <taxon>Aspergillaceae</taxon>
        <taxon>Penicillium</taxon>
    </lineage>
</organism>
<dbReference type="SMART" id="SM00300">
    <property type="entry name" value="ChSh"/>
    <property type="match status" value="1"/>
</dbReference>
<evidence type="ECO:0000256" key="3">
    <source>
        <dbReference type="ARBA" id="ARBA00023242"/>
    </source>
</evidence>
<accession>A0A9W9LSI7</accession>
<evidence type="ECO:0000259" key="5">
    <source>
        <dbReference type="PROSITE" id="PS50013"/>
    </source>
</evidence>
<reference evidence="6" key="2">
    <citation type="journal article" date="2023" name="IMA Fungus">
        <title>Comparative genomic study of the Penicillium genus elucidates a diverse pangenome and 15 lateral gene transfer events.</title>
        <authorList>
            <person name="Petersen C."/>
            <person name="Sorensen T."/>
            <person name="Nielsen M.R."/>
            <person name="Sondergaard T.E."/>
            <person name="Sorensen J.L."/>
            <person name="Fitzpatrick D.A."/>
            <person name="Frisvad J.C."/>
            <person name="Nielsen K.L."/>
        </authorList>
    </citation>
    <scope>NUCLEOTIDE SEQUENCE</scope>
    <source>
        <strain evidence="6">IBT 21917</strain>
    </source>
</reference>
<dbReference type="GO" id="GO:0000792">
    <property type="term" value="C:heterochromatin"/>
    <property type="evidence" value="ECO:0007669"/>
    <property type="project" value="UniProtKB-ARBA"/>
</dbReference>
<dbReference type="InterPro" id="IPR051219">
    <property type="entry name" value="Heterochromatin_chromo-domain"/>
</dbReference>
<comment type="subcellular location">
    <subcellularLocation>
        <location evidence="1">Nucleus</location>
    </subcellularLocation>
</comment>
<dbReference type="PROSITE" id="PS00598">
    <property type="entry name" value="CHROMO_1"/>
    <property type="match status" value="1"/>
</dbReference>
<evidence type="ECO:0000313" key="7">
    <source>
        <dbReference type="Proteomes" id="UP001146351"/>
    </source>
</evidence>
<name>A0A9W9LSI7_9EURO</name>
<comment type="caution">
    <text evidence="6">The sequence shown here is derived from an EMBL/GenBank/DDBJ whole genome shotgun (WGS) entry which is preliminary data.</text>
</comment>
<reference evidence="6" key="1">
    <citation type="submission" date="2022-11" db="EMBL/GenBank/DDBJ databases">
        <authorList>
            <person name="Petersen C."/>
        </authorList>
    </citation>
    <scope>NUCLEOTIDE SEQUENCE</scope>
    <source>
        <strain evidence="6">IBT 21917</strain>
    </source>
</reference>